<evidence type="ECO:0000313" key="1">
    <source>
        <dbReference type="EMBL" id="MFC0545976.1"/>
    </source>
</evidence>
<dbReference type="RefSeq" id="WP_273943487.1">
    <property type="nucleotide sequence ID" value="NZ_CP097263.1"/>
</dbReference>
<protein>
    <submittedName>
        <fullName evidence="1">Uncharacterized protein</fullName>
    </submittedName>
</protein>
<keyword evidence="2" id="KW-1185">Reference proteome</keyword>
<organism evidence="1 2">
    <name type="scientific">Kutzneria chonburiensis</name>
    <dbReference type="NCBI Taxonomy" id="1483604"/>
    <lineage>
        <taxon>Bacteria</taxon>
        <taxon>Bacillati</taxon>
        <taxon>Actinomycetota</taxon>
        <taxon>Actinomycetes</taxon>
        <taxon>Pseudonocardiales</taxon>
        <taxon>Pseudonocardiaceae</taxon>
        <taxon>Kutzneria</taxon>
    </lineage>
</organism>
<comment type="caution">
    <text evidence="1">The sequence shown here is derived from an EMBL/GenBank/DDBJ whole genome shotgun (WGS) entry which is preliminary data.</text>
</comment>
<dbReference type="EMBL" id="JBHLUD010000011">
    <property type="protein sequence ID" value="MFC0545976.1"/>
    <property type="molecule type" value="Genomic_DNA"/>
</dbReference>
<accession>A0ABV6N075</accession>
<dbReference type="Proteomes" id="UP001589810">
    <property type="component" value="Unassembled WGS sequence"/>
</dbReference>
<reference evidence="1 2" key="1">
    <citation type="submission" date="2024-09" db="EMBL/GenBank/DDBJ databases">
        <authorList>
            <person name="Sun Q."/>
            <person name="Mori K."/>
        </authorList>
    </citation>
    <scope>NUCLEOTIDE SEQUENCE [LARGE SCALE GENOMIC DNA]</scope>
    <source>
        <strain evidence="1 2">TBRC 1432</strain>
    </source>
</reference>
<evidence type="ECO:0000313" key="2">
    <source>
        <dbReference type="Proteomes" id="UP001589810"/>
    </source>
</evidence>
<sequence length="119" mass="13563">MSDWPTDLVTALRLGQRLVAEVPSAGPNRRAFVDITPHATAADAEARVNGWTRSDHERTFTLRHWDYDAGRLDGYDYEICAYLIRSTTVVGEPDLAAAVRAWRLHPAQFQYPWHTDDPR</sequence>
<name>A0ABV6N075_9PSEU</name>
<gene>
    <name evidence="1" type="ORF">ACFFH7_30980</name>
</gene>
<proteinExistence type="predicted"/>